<dbReference type="STRING" id="402734.SAMN05660918_2743"/>
<keyword evidence="8" id="KW-0413">Isomerase</keyword>
<keyword evidence="6" id="KW-0697">Rotamase</keyword>
<dbReference type="PANTHER" id="PTHR30560:SF3">
    <property type="entry name" value="TRIGGER FACTOR-LIKE PROTEIN TIG, CHLOROPLASTIC"/>
    <property type="match status" value="1"/>
</dbReference>
<feature type="domain" description="Trigger factor C-terminal" evidence="11">
    <location>
        <begin position="268"/>
        <end position="410"/>
    </location>
</feature>
<dbReference type="SUPFAM" id="SSF102735">
    <property type="entry name" value="Trigger factor ribosome-binding domain"/>
    <property type="match status" value="1"/>
</dbReference>
<dbReference type="AlphaFoldDB" id="A0A1H6XJG7"/>
<evidence type="ECO:0000313" key="12">
    <source>
        <dbReference type="EMBL" id="SEJ25022.1"/>
    </source>
</evidence>
<keyword evidence="13" id="KW-1185">Reference proteome</keyword>
<evidence type="ECO:0000256" key="5">
    <source>
        <dbReference type="ARBA" id="ARBA00016902"/>
    </source>
</evidence>
<evidence type="ECO:0000259" key="11">
    <source>
        <dbReference type="Pfam" id="PF05698"/>
    </source>
</evidence>
<dbReference type="Proteomes" id="UP000199702">
    <property type="component" value="Unassembled WGS sequence"/>
</dbReference>
<dbReference type="GO" id="GO:0003755">
    <property type="term" value="F:peptidyl-prolyl cis-trans isomerase activity"/>
    <property type="evidence" value="ECO:0007669"/>
    <property type="project" value="UniProtKB-KW"/>
</dbReference>
<evidence type="ECO:0000256" key="6">
    <source>
        <dbReference type="ARBA" id="ARBA00023110"/>
    </source>
</evidence>
<dbReference type="GO" id="GO:0015031">
    <property type="term" value="P:protein transport"/>
    <property type="evidence" value="ECO:0007669"/>
    <property type="project" value="InterPro"/>
</dbReference>
<comment type="catalytic activity">
    <reaction evidence="1">
        <text>[protein]-peptidylproline (omega=180) = [protein]-peptidylproline (omega=0)</text>
        <dbReference type="Rhea" id="RHEA:16237"/>
        <dbReference type="Rhea" id="RHEA-COMP:10747"/>
        <dbReference type="Rhea" id="RHEA-COMP:10748"/>
        <dbReference type="ChEBI" id="CHEBI:83833"/>
        <dbReference type="ChEBI" id="CHEBI:83834"/>
        <dbReference type="EC" id="5.2.1.8"/>
    </reaction>
</comment>
<dbReference type="GO" id="GO:0005737">
    <property type="term" value="C:cytoplasm"/>
    <property type="evidence" value="ECO:0007669"/>
    <property type="project" value="UniProtKB-SubCell"/>
</dbReference>
<sequence>MNIRKEHIDALNAVVKITIGKYEYTEKIENFLEVKRKTATLPGFRKGKTPMDVVRKQFEKPAIIEEVSKLVNKGLSDYIAKEKLDLLGNALPRFNENFDWKADELVFEYELGLAPEFSVDLSRASGVTRYKIVADDALLNEQVERIQKQYGKILTETEVKEGFEINGTFTNEEKEINNSALISLDIFADAKTAKQFIGKKVGDVVVLKTKGLFNDDHQLMDYLKVSHDDVHGLDIEVNFTIDAIQSIEKAEINDELFAKLFPNGEVTTLDGLKDKIKEDAEQQFVQQADQKFLNDVTEALLETTKFDLPETFLKKWIQTIGETPLTAEQAEVEFAKSERGLRYQLIESKIFIQNNLQVRFEELKDFTSGLIRQQMAQFGQANATDAEVDGIVSRVMSNQEEIKRISDQVLSLKMIDLYKTNVKAVEKEVNYQDFVKAMYGEM</sequence>
<dbReference type="EC" id="5.2.1.8" evidence="4"/>
<dbReference type="PANTHER" id="PTHR30560">
    <property type="entry name" value="TRIGGER FACTOR CHAPERONE AND PEPTIDYL-PROLYL CIS/TRANS ISOMERASE"/>
    <property type="match status" value="1"/>
</dbReference>
<evidence type="ECO:0000259" key="10">
    <source>
        <dbReference type="Pfam" id="PF05697"/>
    </source>
</evidence>
<evidence type="ECO:0000256" key="8">
    <source>
        <dbReference type="ARBA" id="ARBA00023235"/>
    </source>
</evidence>
<name>A0A1H6XJG7_9FLAO</name>
<accession>A0A1H6XJG7</accession>
<dbReference type="GO" id="GO:0043022">
    <property type="term" value="F:ribosome binding"/>
    <property type="evidence" value="ECO:0007669"/>
    <property type="project" value="TreeGrafter"/>
</dbReference>
<dbReference type="GO" id="GO:0051083">
    <property type="term" value="P:'de novo' cotranslational protein folding"/>
    <property type="evidence" value="ECO:0007669"/>
    <property type="project" value="TreeGrafter"/>
</dbReference>
<dbReference type="Pfam" id="PF05698">
    <property type="entry name" value="Trigger_C"/>
    <property type="match status" value="1"/>
</dbReference>
<dbReference type="RefSeq" id="WP_091314942.1">
    <property type="nucleotide sequence ID" value="NZ_CBCSJU010000003.1"/>
</dbReference>
<organism evidence="12 13">
    <name type="scientific">Flavobacterium terrigena</name>
    <dbReference type="NCBI Taxonomy" id="402734"/>
    <lineage>
        <taxon>Bacteria</taxon>
        <taxon>Pseudomonadati</taxon>
        <taxon>Bacteroidota</taxon>
        <taxon>Flavobacteriia</taxon>
        <taxon>Flavobacteriales</taxon>
        <taxon>Flavobacteriaceae</taxon>
        <taxon>Flavobacterium</taxon>
    </lineage>
</organism>
<dbReference type="InterPro" id="IPR008881">
    <property type="entry name" value="Trigger_fac_ribosome-bd_bac"/>
</dbReference>
<evidence type="ECO:0000313" key="13">
    <source>
        <dbReference type="Proteomes" id="UP000199702"/>
    </source>
</evidence>
<dbReference type="InterPro" id="IPR027304">
    <property type="entry name" value="Trigger_fact/SurA_dom_sf"/>
</dbReference>
<dbReference type="InterPro" id="IPR036611">
    <property type="entry name" value="Trigger_fac_ribosome-bd_sf"/>
</dbReference>
<dbReference type="GO" id="GO:0043335">
    <property type="term" value="P:protein unfolding"/>
    <property type="evidence" value="ECO:0007669"/>
    <property type="project" value="TreeGrafter"/>
</dbReference>
<evidence type="ECO:0000256" key="2">
    <source>
        <dbReference type="ARBA" id="ARBA00004496"/>
    </source>
</evidence>
<evidence type="ECO:0000256" key="7">
    <source>
        <dbReference type="ARBA" id="ARBA00023186"/>
    </source>
</evidence>
<evidence type="ECO:0000256" key="9">
    <source>
        <dbReference type="ARBA" id="ARBA00029986"/>
    </source>
</evidence>
<comment type="similarity">
    <text evidence="3">Belongs to the FKBP-type PPIase family. Tig subfamily.</text>
</comment>
<reference evidence="13" key="1">
    <citation type="submission" date="2016-10" db="EMBL/GenBank/DDBJ databases">
        <authorList>
            <person name="Varghese N."/>
            <person name="Submissions S."/>
        </authorList>
    </citation>
    <scope>NUCLEOTIDE SEQUENCE [LARGE SCALE GENOMIC DNA]</scope>
    <source>
        <strain evidence="13">DSM 17934</strain>
    </source>
</reference>
<proteinExistence type="inferred from homology"/>
<dbReference type="EMBL" id="FNYA01000008">
    <property type="protein sequence ID" value="SEJ25022.1"/>
    <property type="molecule type" value="Genomic_DNA"/>
</dbReference>
<protein>
    <recommendedName>
        <fullName evidence="5">Trigger factor</fullName>
        <ecNumber evidence="4">5.2.1.8</ecNumber>
    </recommendedName>
    <alternativeName>
        <fullName evidence="9">PPIase</fullName>
    </alternativeName>
</protein>
<evidence type="ECO:0000256" key="1">
    <source>
        <dbReference type="ARBA" id="ARBA00000971"/>
    </source>
</evidence>
<gene>
    <name evidence="12" type="ORF">SAMN05660918_2743</name>
</gene>
<dbReference type="InterPro" id="IPR008880">
    <property type="entry name" value="Trigger_fac_C"/>
</dbReference>
<dbReference type="GO" id="GO:0044183">
    <property type="term" value="F:protein folding chaperone"/>
    <property type="evidence" value="ECO:0007669"/>
    <property type="project" value="TreeGrafter"/>
</dbReference>
<dbReference type="SUPFAM" id="SSF109998">
    <property type="entry name" value="Triger factor/SurA peptide-binding domain-like"/>
    <property type="match status" value="1"/>
</dbReference>
<feature type="domain" description="Trigger factor ribosome-binding bacterial" evidence="10">
    <location>
        <begin position="1"/>
        <end position="146"/>
    </location>
</feature>
<dbReference type="Pfam" id="PF05697">
    <property type="entry name" value="Trigger_N"/>
    <property type="match status" value="1"/>
</dbReference>
<keyword evidence="7" id="KW-0143">Chaperone</keyword>
<evidence type="ECO:0000256" key="4">
    <source>
        <dbReference type="ARBA" id="ARBA00013194"/>
    </source>
</evidence>
<dbReference type="OrthoDB" id="9767721at2"/>
<dbReference type="Gene3D" id="3.30.70.1050">
    <property type="entry name" value="Trigger factor ribosome-binding domain"/>
    <property type="match status" value="1"/>
</dbReference>
<dbReference type="InterPro" id="IPR005215">
    <property type="entry name" value="Trig_fac"/>
</dbReference>
<evidence type="ECO:0000256" key="3">
    <source>
        <dbReference type="ARBA" id="ARBA00005464"/>
    </source>
</evidence>
<dbReference type="Gene3D" id="1.10.3120.10">
    <property type="entry name" value="Trigger factor, C-terminal domain"/>
    <property type="match status" value="1"/>
</dbReference>
<dbReference type="InterPro" id="IPR037041">
    <property type="entry name" value="Trigger_fac_C_sf"/>
</dbReference>
<comment type="subcellular location">
    <subcellularLocation>
        <location evidence="2">Cytoplasm</location>
    </subcellularLocation>
</comment>